<comment type="caution">
    <text evidence="2">The sequence shown here is derived from an EMBL/GenBank/DDBJ whole genome shotgun (WGS) entry which is preliminary data.</text>
</comment>
<evidence type="ECO:0000256" key="1">
    <source>
        <dbReference type="SAM" id="MobiDB-lite"/>
    </source>
</evidence>
<evidence type="ECO:0000313" key="3">
    <source>
        <dbReference type="Proteomes" id="UP000823775"/>
    </source>
</evidence>
<feature type="region of interest" description="Disordered" evidence="1">
    <location>
        <begin position="1"/>
        <end position="21"/>
    </location>
</feature>
<gene>
    <name evidence="2" type="ORF">HAX54_046076</name>
</gene>
<reference evidence="2 3" key="1">
    <citation type="journal article" date="2021" name="BMC Genomics">
        <title>Datura genome reveals duplications of psychoactive alkaloid biosynthetic genes and high mutation rate following tissue culture.</title>
        <authorList>
            <person name="Rajewski A."/>
            <person name="Carter-House D."/>
            <person name="Stajich J."/>
            <person name="Litt A."/>
        </authorList>
    </citation>
    <scope>NUCLEOTIDE SEQUENCE [LARGE SCALE GENOMIC DNA]</scope>
    <source>
        <strain evidence="2">AR-01</strain>
    </source>
</reference>
<name>A0ABS8WK42_DATST</name>
<accession>A0ABS8WK42</accession>
<feature type="non-terminal residue" evidence="2">
    <location>
        <position position="1"/>
    </location>
</feature>
<keyword evidence="3" id="KW-1185">Reference proteome</keyword>
<sequence length="62" mass="7040">AIVQPTVGTASLNHRKSTRERRPPAWIRDFVQPATAKPPNRVHSCLYPLFVVLNYASFSVDY</sequence>
<evidence type="ECO:0000313" key="2">
    <source>
        <dbReference type="EMBL" id="MCE3049895.1"/>
    </source>
</evidence>
<dbReference type="EMBL" id="JACEIK010007221">
    <property type="protein sequence ID" value="MCE3049895.1"/>
    <property type="molecule type" value="Genomic_DNA"/>
</dbReference>
<protein>
    <submittedName>
        <fullName evidence="2">Uncharacterized protein</fullName>
    </submittedName>
</protein>
<organism evidence="2 3">
    <name type="scientific">Datura stramonium</name>
    <name type="common">Jimsonweed</name>
    <name type="synonym">Common thornapple</name>
    <dbReference type="NCBI Taxonomy" id="4076"/>
    <lineage>
        <taxon>Eukaryota</taxon>
        <taxon>Viridiplantae</taxon>
        <taxon>Streptophyta</taxon>
        <taxon>Embryophyta</taxon>
        <taxon>Tracheophyta</taxon>
        <taxon>Spermatophyta</taxon>
        <taxon>Magnoliopsida</taxon>
        <taxon>eudicotyledons</taxon>
        <taxon>Gunneridae</taxon>
        <taxon>Pentapetalae</taxon>
        <taxon>asterids</taxon>
        <taxon>lamiids</taxon>
        <taxon>Solanales</taxon>
        <taxon>Solanaceae</taxon>
        <taxon>Solanoideae</taxon>
        <taxon>Datureae</taxon>
        <taxon>Datura</taxon>
    </lineage>
</organism>
<dbReference type="Proteomes" id="UP000823775">
    <property type="component" value="Unassembled WGS sequence"/>
</dbReference>
<feature type="compositionally biased region" description="Polar residues" evidence="1">
    <location>
        <begin position="1"/>
        <end position="12"/>
    </location>
</feature>
<proteinExistence type="predicted"/>